<reference evidence="2" key="1">
    <citation type="journal article" date="2021" name="ISME J.">
        <title>Evolutionary origin and ecological implication of a unique nif island in free-living Bradyrhizobium lineages.</title>
        <authorList>
            <person name="Tao J."/>
        </authorList>
    </citation>
    <scope>NUCLEOTIDE SEQUENCE [LARGE SCALE GENOMIC DNA]</scope>
    <source>
        <strain evidence="2">SZCCT0434</strain>
    </source>
</reference>
<dbReference type="Proteomes" id="UP001315278">
    <property type="component" value="Unassembled WGS sequence"/>
</dbReference>
<protein>
    <recommendedName>
        <fullName evidence="3">ABM domain-containing protein</fullName>
    </recommendedName>
</protein>
<proteinExistence type="predicted"/>
<gene>
    <name evidence="1" type="ORF">JQ615_26965</name>
</gene>
<keyword evidence="2" id="KW-1185">Reference proteome</keyword>
<name>A0ABS5FQI3_9BRAD</name>
<evidence type="ECO:0000313" key="2">
    <source>
        <dbReference type="Proteomes" id="UP001315278"/>
    </source>
</evidence>
<accession>A0ABS5FQI3</accession>
<comment type="caution">
    <text evidence="1">The sequence shown here is derived from an EMBL/GenBank/DDBJ whole genome shotgun (WGS) entry which is preliminary data.</text>
</comment>
<dbReference type="EMBL" id="JAFCJH010000033">
    <property type="protein sequence ID" value="MBR0799033.1"/>
    <property type="molecule type" value="Genomic_DNA"/>
</dbReference>
<evidence type="ECO:0000313" key="1">
    <source>
        <dbReference type="EMBL" id="MBR0799033.1"/>
    </source>
</evidence>
<evidence type="ECO:0008006" key="3">
    <source>
        <dbReference type="Google" id="ProtNLM"/>
    </source>
</evidence>
<organism evidence="1 2">
    <name type="scientific">Bradyrhizobium jicamae</name>
    <dbReference type="NCBI Taxonomy" id="280332"/>
    <lineage>
        <taxon>Bacteria</taxon>
        <taxon>Pseudomonadati</taxon>
        <taxon>Pseudomonadota</taxon>
        <taxon>Alphaproteobacteria</taxon>
        <taxon>Hyphomicrobiales</taxon>
        <taxon>Nitrobacteraceae</taxon>
        <taxon>Bradyrhizobium</taxon>
    </lineage>
</organism>
<sequence>MRQMMVETEKVLRPGIESMPGLLAFYVGADEATSSLSNVSLWTDLDSAKQLDRFQPMLDSGKPFVARGATFERPIMNYTTLWQLQPVANG</sequence>